<dbReference type="EMBL" id="QQWG01000004">
    <property type="protein sequence ID" value="RRG22875.1"/>
    <property type="molecule type" value="Genomic_DNA"/>
</dbReference>
<dbReference type="Pfam" id="PF00155">
    <property type="entry name" value="Aminotran_1_2"/>
    <property type="match status" value="1"/>
</dbReference>
<comment type="caution">
    <text evidence="5">The sequence shown here is derived from an EMBL/GenBank/DDBJ whole genome shotgun (WGS) entry which is preliminary data.</text>
</comment>
<accession>A0A425Y3K4</accession>
<dbReference type="InterPro" id="IPR050087">
    <property type="entry name" value="AON_synthase_class-II"/>
</dbReference>
<dbReference type="OrthoDB" id="9807157at2"/>
<dbReference type="PANTHER" id="PTHR13693">
    <property type="entry name" value="CLASS II AMINOTRANSFERASE/8-AMINO-7-OXONONANOATE SYNTHASE"/>
    <property type="match status" value="1"/>
</dbReference>
<evidence type="ECO:0000256" key="2">
    <source>
        <dbReference type="ARBA" id="ARBA00022679"/>
    </source>
</evidence>
<dbReference type="PANTHER" id="PTHR13693:SF100">
    <property type="entry name" value="8-AMINO-7-OXONONANOATE SYNTHASE"/>
    <property type="match status" value="1"/>
</dbReference>
<dbReference type="RefSeq" id="WP_125029873.1">
    <property type="nucleotide sequence ID" value="NZ_JAPXVP010000004.1"/>
</dbReference>
<sequence length="374" mass="42105">MIDILKSYQDELEKLNQTGNLRSLKQIDENQFKLNLSSNDYMGIAKLGLSIPEEKGMGSGSSRLLTGNFQAYQLLEDELELQFGSPALFFNSGYHANIGILPALASKGDLILSDKLNHASIIDGIKLSDADYHRYKHLDYQHLKRLLKKYRSNYKRVFIVSESIFSMDGDVADLHELIKIKNKYECFLYVDEAHALGTRGEKGLGIAEEQNCLSQIDLLVGTFGKAMNSVGAYLICNAIIKAYLINKMRSLIFTTALPPISIAWNLQILKQSLGMQKERLHLQELSNQFRTALQNLGIKTGGDSNIIPIMIGDSEKCTQIAEQMQKLGYLVFPIRPPSVPPNTSRLRLSLSADMQWEDLKKLPEIINNLQSKYN</sequence>
<evidence type="ECO:0000313" key="6">
    <source>
        <dbReference type="Proteomes" id="UP000285794"/>
    </source>
</evidence>
<keyword evidence="3" id="KW-0663">Pyridoxal phosphate</keyword>
<name>A0A425Y3K4_9BACT</name>
<evidence type="ECO:0000256" key="1">
    <source>
        <dbReference type="ARBA" id="ARBA00001933"/>
    </source>
</evidence>
<protein>
    <submittedName>
        <fullName evidence="5">8-amino-7-oxononanoate synthase</fullName>
    </submittedName>
</protein>
<keyword evidence="2" id="KW-0808">Transferase</keyword>
<evidence type="ECO:0000256" key="3">
    <source>
        <dbReference type="ARBA" id="ARBA00022898"/>
    </source>
</evidence>
<dbReference type="Proteomes" id="UP000285794">
    <property type="component" value="Unassembled WGS sequence"/>
</dbReference>
<reference evidence="5 6" key="1">
    <citation type="submission" date="2018-07" db="EMBL/GenBank/DDBJ databases">
        <title>Draft genome sequence of Ancylomarina sp. M1P.</title>
        <authorList>
            <person name="Yadav S."/>
            <person name="Villanueva L."/>
            <person name="Damste J.S.S."/>
        </authorList>
    </citation>
    <scope>NUCLEOTIDE SEQUENCE [LARGE SCALE GENOMIC DNA]</scope>
    <source>
        <strain evidence="5 6">M1P</strain>
    </source>
</reference>
<dbReference type="SUPFAM" id="SSF53383">
    <property type="entry name" value="PLP-dependent transferases"/>
    <property type="match status" value="1"/>
</dbReference>
<evidence type="ECO:0000313" key="5">
    <source>
        <dbReference type="EMBL" id="RRG22875.1"/>
    </source>
</evidence>
<dbReference type="InterPro" id="IPR004839">
    <property type="entry name" value="Aminotransferase_I/II_large"/>
</dbReference>
<dbReference type="Gene3D" id="3.40.640.10">
    <property type="entry name" value="Type I PLP-dependent aspartate aminotransferase-like (Major domain)"/>
    <property type="match status" value="1"/>
</dbReference>
<proteinExistence type="predicted"/>
<keyword evidence="6" id="KW-1185">Reference proteome</keyword>
<feature type="domain" description="Aminotransferase class I/classII large" evidence="4">
    <location>
        <begin position="33"/>
        <end position="363"/>
    </location>
</feature>
<dbReference type="InterPro" id="IPR015422">
    <property type="entry name" value="PyrdxlP-dep_Trfase_small"/>
</dbReference>
<gene>
    <name evidence="5" type="ORF">DWB61_05395</name>
</gene>
<organism evidence="5 6">
    <name type="scientific">Ancylomarina euxinus</name>
    <dbReference type="NCBI Taxonomy" id="2283627"/>
    <lineage>
        <taxon>Bacteria</taxon>
        <taxon>Pseudomonadati</taxon>
        <taxon>Bacteroidota</taxon>
        <taxon>Bacteroidia</taxon>
        <taxon>Marinilabiliales</taxon>
        <taxon>Marinifilaceae</taxon>
        <taxon>Ancylomarina</taxon>
    </lineage>
</organism>
<comment type="cofactor">
    <cofactor evidence="1">
        <name>pyridoxal 5'-phosphate</name>
        <dbReference type="ChEBI" id="CHEBI:597326"/>
    </cofactor>
</comment>
<dbReference type="GO" id="GO:0008710">
    <property type="term" value="F:8-amino-7-oxononanoate synthase activity"/>
    <property type="evidence" value="ECO:0007669"/>
    <property type="project" value="TreeGrafter"/>
</dbReference>
<dbReference type="GO" id="GO:0030170">
    <property type="term" value="F:pyridoxal phosphate binding"/>
    <property type="evidence" value="ECO:0007669"/>
    <property type="project" value="InterPro"/>
</dbReference>
<dbReference type="CDD" id="cd06454">
    <property type="entry name" value="KBL_like"/>
    <property type="match status" value="1"/>
</dbReference>
<dbReference type="AlphaFoldDB" id="A0A425Y3K4"/>
<dbReference type="InterPro" id="IPR015421">
    <property type="entry name" value="PyrdxlP-dep_Trfase_major"/>
</dbReference>
<dbReference type="GO" id="GO:0009102">
    <property type="term" value="P:biotin biosynthetic process"/>
    <property type="evidence" value="ECO:0007669"/>
    <property type="project" value="TreeGrafter"/>
</dbReference>
<dbReference type="InterPro" id="IPR015424">
    <property type="entry name" value="PyrdxlP-dep_Trfase"/>
</dbReference>
<evidence type="ECO:0000259" key="4">
    <source>
        <dbReference type="Pfam" id="PF00155"/>
    </source>
</evidence>
<dbReference type="Gene3D" id="3.90.1150.10">
    <property type="entry name" value="Aspartate Aminotransferase, domain 1"/>
    <property type="match status" value="1"/>
</dbReference>